<reference evidence="7 8" key="1">
    <citation type="submission" date="2013-08" db="EMBL/GenBank/DDBJ databases">
        <authorList>
            <person name="Weinstock G."/>
            <person name="Sodergren E."/>
            <person name="Wylie T."/>
            <person name="Fulton L."/>
            <person name="Fulton R."/>
            <person name="Fronick C."/>
            <person name="O'Laughlin M."/>
            <person name="Godfrey J."/>
            <person name="Miner T."/>
            <person name="Herter B."/>
            <person name="Appelbaum E."/>
            <person name="Cordes M."/>
            <person name="Lek S."/>
            <person name="Wollam A."/>
            <person name="Pepin K.H."/>
            <person name="Palsikar V.B."/>
            <person name="Mitreva M."/>
            <person name="Wilson R.K."/>
        </authorList>
    </citation>
    <scope>NUCLEOTIDE SEQUENCE [LARGE SCALE GENOMIC DNA]</scope>
    <source>
        <strain evidence="7 8">ATCC BAA-474</strain>
    </source>
</reference>
<dbReference type="GO" id="GO:0005886">
    <property type="term" value="C:plasma membrane"/>
    <property type="evidence" value="ECO:0007669"/>
    <property type="project" value="UniProtKB-SubCell"/>
</dbReference>
<feature type="transmembrane region" description="Helical" evidence="6">
    <location>
        <begin position="327"/>
        <end position="345"/>
    </location>
</feature>
<dbReference type="EMBL" id="AXZF01000021">
    <property type="protein sequence ID" value="ERT69473.1"/>
    <property type="molecule type" value="Genomic_DNA"/>
</dbReference>
<feature type="transmembrane region" description="Helical" evidence="6">
    <location>
        <begin position="202"/>
        <end position="220"/>
    </location>
</feature>
<dbReference type="CDD" id="cd06580">
    <property type="entry name" value="TM_PBP1_transp_TpRbsC_like"/>
    <property type="match status" value="1"/>
</dbReference>
<dbReference type="eggNOG" id="COG4603">
    <property type="taxonomic scope" value="Bacteria"/>
</dbReference>
<evidence type="ECO:0000256" key="5">
    <source>
        <dbReference type="ARBA" id="ARBA00023136"/>
    </source>
</evidence>
<gene>
    <name evidence="7" type="ORF">HMPREF0202_00625</name>
</gene>
<feature type="transmembrane region" description="Helical" evidence="6">
    <location>
        <begin position="65"/>
        <end position="87"/>
    </location>
</feature>
<comment type="subcellular location">
    <subcellularLocation>
        <location evidence="1">Cell membrane</location>
        <topology evidence="1">Multi-pass membrane protein</topology>
    </subcellularLocation>
</comment>
<dbReference type="PANTHER" id="PTHR47089:SF1">
    <property type="entry name" value="GUANOSINE ABC TRANSPORTER PERMEASE PROTEIN NUPP"/>
    <property type="match status" value="1"/>
</dbReference>
<organism evidence="7 8">
    <name type="scientific">Cetobacterium somerae ATCC BAA-474</name>
    <dbReference type="NCBI Taxonomy" id="1319815"/>
    <lineage>
        <taxon>Bacteria</taxon>
        <taxon>Fusobacteriati</taxon>
        <taxon>Fusobacteriota</taxon>
        <taxon>Fusobacteriia</taxon>
        <taxon>Fusobacteriales</taxon>
        <taxon>Fusobacteriaceae</taxon>
        <taxon>Cetobacterium</taxon>
    </lineage>
</organism>
<dbReference type="InterPro" id="IPR001851">
    <property type="entry name" value="ABC_transp_permease"/>
</dbReference>
<feature type="transmembrane region" description="Helical" evidence="6">
    <location>
        <begin position="20"/>
        <end position="45"/>
    </location>
</feature>
<evidence type="ECO:0000256" key="1">
    <source>
        <dbReference type="ARBA" id="ARBA00004651"/>
    </source>
</evidence>
<keyword evidence="3 6" id="KW-0812">Transmembrane</keyword>
<dbReference type="STRING" id="1319815.HMPREF0202_00625"/>
<keyword evidence="5 6" id="KW-0472">Membrane</keyword>
<evidence type="ECO:0000256" key="2">
    <source>
        <dbReference type="ARBA" id="ARBA00022475"/>
    </source>
</evidence>
<evidence type="ECO:0000256" key="3">
    <source>
        <dbReference type="ARBA" id="ARBA00022692"/>
    </source>
</evidence>
<protein>
    <recommendedName>
        <fullName evidence="9">Branched-chain amino acid ABC transporter, permease protein</fullName>
    </recommendedName>
</protein>
<comment type="caution">
    <text evidence="7">The sequence shown here is derived from an EMBL/GenBank/DDBJ whole genome shotgun (WGS) entry which is preliminary data.</text>
</comment>
<dbReference type="GO" id="GO:0022857">
    <property type="term" value="F:transmembrane transporter activity"/>
    <property type="evidence" value="ECO:0007669"/>
    <property type="project" value="InterPro"/>
</dbReference>
<dbReference type="Proteomes" id="UP000017081">
    <property type="component" value="Unassembled WGS sequence"/>
</dbReference>
<name>U7VF64_9FUSO</name>
<proteinExistence type="predicted"/>
<dbReference type="Pfam" id="PF02653">
    <property type="entry name" value="BPD_transp_2"/>
    <property type="match status" value="1"/>
</dbReference>
<feature type="transmembrane region" description="Helical" evidence="6">
    <location>
        <begin position="249"/>
        <end position="270"/>
    </location>
</feature>
<sequence length="362" mass="38480">MKKKLEYLWRGVNLIKNKKVLNILVPIIAVLLALLIGAGIILYMGENPVKAYYYLFTGAFDGLTPIARTLLEATPLIFTGLGVLVAFKGGMFNIGAQGQMTMAGLTAAALGGFVANIFISNVFVILLIGGLAGFLWAAIAGWLKAELGVHEVISTIMLNYIAVSFEQYCLNYPLKAPGFNPQTPAVAEAARLGKLLDVRVPLNYGFILALVAVFLVWFILEKTVLGYHIKAVGFNPTAAENNGINVKKIIILTLGISGFLAGLGGVERVLGGVGQYAYKTGLTATYGFDGIAVALLGKNTPIGALLAAILFAALRVGGRAMQFNTSIPSQMVIMIQAIIILLIAAENMIRSWLEKGSKGGAE</sequence>
<evidence type="ECO:0000313" key="8">
    <source>
        <dbReference type="Proteomes" id="UP000017081"/>
    </source>
</evidence>
<keyword evidence="2" id="KW-1003">Cell membrane</keyword>
<evidence type="ECO:0000313" key="7">
    <source>
        <dbReference type="EMBL" id="ERT69473.1"/>
    </source>
</evidence>
<dbReference type="HOGENOM" id="CLU_040769_0_2_0"/>
<evidence type="ECO:0008006" key="9">
    <source>
        <dbReference type="Google" id="ProtNLM"/>
    </source>
</evidence>
<dbReference type="PANTHER" id="PTHR47089">
    <property type="entry name" value="ABC TRANSPORTER, PERMEASE PROTEIN"/>
    <property type="match status" value="1"/>
</dbReference>
<evidence type="ECO:0000256" key="4">
    <source>
        <dbReference type="ARBA" id="ARBA00022989"/>
    </source>
</evidence>
<accession>U7VF64</accession>
<dbReference type="AlphaFoldDB" id="U7VF64"/>
<keyword evidence="4 6" id="KW-1133">Transmembrane helix</keyword>
<feature type="transmembrane region" description="Helical" evidence="6">
    <location>
        <begin position="108"/>
        <end position="139"/>
    </location>
</feature>
<keyword evidence="8" id="KW-1185">Reference proteome</keyword>
<evidence type="ECO:0000256" key="6">
    <source>
        <dbReference type="SAM" id="Phobius"/>
    </source>
</evidence>